<evidence type="ECO:0000313" key="1">
    <source>
        <dbReference type="EMBL" id="KKK69301.1"/>
    </source>
</evidence>
<comment type="caution">
    <text evidence="1">The sequence shown here is derived from an EMBL/GenBank/DDBJ whole genome shotgun (WGS) entry which is preliminary data.</text>
</comment>
<feature type="non-terminal residue" evidence="1">
    <location>
        <position position="57"/>
    </location>
</feature>
<sequence>MAAYHVRQERAPDTEYMTFKRVHSARSVTMDGDLSTDADIGFSPVTRWLGFAIDYDD</sequence>
<name>A0A0F9AAP3_9ZZZZ</name>
<reference evidence="1" key="1">
    <citation type="journal article" date="2015" name="Nature">
        <title>Complex archaea that bridge the gap between prokaryotes and eukaryotes.</title>
        <authorList>
            <person name="Spang A."/>
            <person name="Saw J.H."/>
            <person name="Jorgensen S.L."/>
            <person name="Zaremba-Niedzwiedzka K."/>
            <person name="Martijn J."/>
            <person name="Lind A.E."/>
            <person name="van Eijk R."/>
            <person name="Schleper C."/>
            <person name="Guy L."/>
            <person name="Ettema T.J."/>
        </authorList>
    </citation>
    <scope>NUCLEOTIDE SEQUENCE</scope>
</reference>
<dbReference type="AlphaFoldDB" id="A0A0F9AAP3"/>
<protein>
    <submittedName>
        <fullName evidence="1">Uncharacterized protein</fullName>
    </submittedName>
</protein>
<organism evidence="1">
    <name type="scientific">marine sediment metagenome</name>
    <dbReference type="NCBI Taxonomy" id="412755"/>
    <lineage>
        <taxon>unclassified sequences</taxon>
        <taxon>metagenomes</taxon>
        <taxon>ecological metagenomes</taxon>
    </lineage>
</organism>
<proteinExistence type="predicted"/>
<gene>
    <name evidence="1" type="ORF">LCGC14_2935440</name>
</gene>
<dbReference type="EMBL" id="LAZR01058716">
    <property type="protein sequence ID" value="KKK69301.1"/>
    <property type="molecule type" value="Genomic_DNA"/>
</dbReference>
<accession>A0A0F9AAP3</accession>